<dbReference type="RefSeq" id="WP_342551587.1">
    <property type="nucleotide sequence ID" value="NZ_CP159992.1"/>
</dbReference>
<name>A0AAU8NGW4_9BACL</name>
<gene>
    <name evidence="1" type="ORF">ABXS70_08695</name>
</gene>
<dbReference type="AlphaFoldDB" id="A0AAU8NGW4"/>
<evidence type="ECO:0000313" key="1">
    <source>
        <dbReference type="EMBL" id="XCP96763.1"/>
    </source>
</evidence>
<reference evidence="1" key="1">
    <citation type="submission" date="2024-05" db="EMBL/GenBank/DDBJ databases">
        <title>Draft genome assemblies of 36 bacteria isolated from hibernating arctic ground squirrels.</title>
        <authorList>
            <person name="McKee H."/>
            <person name="Mullen L."/>
            <person name="Drown D.M."/>
            <person name="Duddleston K.N."/>
        </authorList>
    </citation>
    <scope>NUCLEOTIDE SEQUENCE</scope>
    <source>
        <strain evidence="1">AN1007</strain>
    </source>
</reference>
<dbReference type="EMBL" id="CP159992">
    <property type="protein sequence ID" value="XCP96763.1"/>
    <property type="molecule type" value="Genomic_DNA"/>
</dbReference>
<accession>A0AAU8NGW4</accession>
<protein>
    <recommendedName>
        <fullName evidence="2">Globin</fullName>
    </recommendedName>
</protein>
<organism evidence="1">
    <name type="scientific">Paenibacillus sp. AN1007</name>
    <dbReference type="NCBI Taxonomy" id="3151385"/>
    <lineage>
        <taxon>Bacteria</taxon>
        <taxon>Bacillati</taxon>
        <taxon>Bacillota</taxon>
        <taxon>Bacilli</taxon>
        <taxon>Bacillales</taxon>
        <taxon>Paenibacillaceae</taxon>
        <taxon>Paenibacillus</taxon>
    </lineage>
</organism>
<sequence>MEPQEAVLLLKCHAFSHDDVNHPKMQNGFLGSLRPFRGHLIEANFHELMRILRILAPELSTSALDREVMACLWSINHLARAWAVEPEGMLRRNHLITDEQAALMEEWLNLFSYAVMILIEDGGAHEAFWEYEQYMLDRSPEEGKDEGEGGGI</sequence>
<evidence type="ECO:0008006" key="2">
    <source>
        <dbReference type="Google" id="ProtNLM"/>
    </source>
</evidence>
<proteinExistence type="predicted"/>